<organism evidence="1 2">
    <name type="scientific">Kipferlia bialata</name>
    <dbReference type="NCBI Taxonomy" id="797122"/>
    <lineage>
        <taxon>Eukaryota</taxon>
        <taxon>Metamonada</taxon>
        <taxon>Carpediemonas-like organisms</taxon>
        <taxon>Kipferlia</taxon>
    </lineage>
</organism>
<proteinExistence type="predicted"/>
<evidence type="ECO:0000313" key="1">
    <source>
        <dbReference type="EMBL" id="GIQ85767.1"/>
    </source>
</evidence>
<dbReference type="EMBL" id="BDIP01002126">
    <property type="protein sequence ID" value="GIQ85767.1"/>
    <property type="molecule type" value="Genomic_DNA"/>
</dbReference>
<accession>A0A9K3GK31</accession>
<keyword evidence="2" id="KW-1185">Reference proteome</keyword>
<protein>
    <submittedName>
        <fullName evidence="1">Uncharacterized protein</fullName>
    </submittedName>
</protein>
<name>A0A9K3GK31_9EUKA</name>
<gene>
    <name evidence="1" type="ORF">KIPB_007493</name>
</gene>
<reference evidence="1 2" key="1">
    <citation type="journal article" date="2018" name="PLoS ONE">
        <title>The draft genome of Kipferlia bialata reveals reductive genome evolution in fornicate parasites.</title>
        <authorList>
            <person name="Tanifuji G."/>
            <person name="Takabayashi S."/>
            <person name="Kume K."/>
            <person name="Takagi M."/>
            <person name="Nakayama T."/>
            <person name="Kamikawa R."/>
            <person name="Inagaki Y."/>
            <person name="Hashimoto T."/>
        </authorList>
    </citation>
    <scope>NUCLEOTIDE SEQUENCE [LARGE SCALE GENOMIC DNA]</scope>
    <source>
        <strain evidence="1">NY0173</strain>
    </source>
</reference>
<evidence type="ECO:0000313" key="2">
    <source>
        <dbReference type="Proteomes" id="UP000265618"/>
    </source>
</evidence>
<sequence>MLRAGSCQTLEWGILRGVSGLSASSRDPVDTGTPGGAGLIGEGPLIINVWTLVPDALVALLCFVVSSGHTSSPLATLAALAEGTATGQGLVGSFSVSSNQNWVWRGVSGRAG</sequence>
<dbReference type="Proteomes" id="UP000265618">
    <property type="component" value="Unassembled WGS sequence"/>
</dbReference>
<dbReference type="AlphaFoldDB" id="A0A9K3GK31"/>
<comment type="caution">
    <text evidence="1">The sequence shown here is derived from an EMBL/GenBank/DDBJ whole genome shotgun (WGS) entry which is preliminary data.</text>
</comment>